<accession>A0A497ZQ66</accession>
<dbReference type="OrthoDB" id="9787654at2"/>
<dbReference type="Proteomes" id="UP000271700">
    <property type="component" value="Unassembled WGS sequence"/>
</dbReference>
<dbReference type="Pfam" id="PF04909">
    <property type="entry name" value="Amidohydro_2"/>
    <property type="match status" value="1"/>
</dbReference>
<proteinExistence type="predicted"/>
<keyword evidence="2" id="KW-0413">Isomerase</keyword>
<dbReference type="GO" id="GO:0016787">
    <property type="term" value="F:hydrolase activity"/>
    <property type="evidence" value="ECO:0007669"/>
    <property type="project" value="InterPro"/>
</dbReference>
<dbReference type="RefSeq" id="WP_010437304.1">
    <property type="nucleotide sequence ID" value="NZ_AEYW01000001.1"/>
</dbReference>
<dbReference type="AlphaFoldDB" id="A0A497ZQ66"/>
<protein>
    <submittedName>
        <fullName evidence="2">D-galactarolactone isomerase</fullName>
    </submittedName>
</protein>
<evidence type="ECO:0000259" key="1">
    <source>
        <dbReference type="Pfam" id="PF04909"/>
    </source>
</evidence>
<evidence type="ECO:0000313" key="2">
    <source>
        <dbReference type="EMBL" id="RLK07914.1"/>
    </source>
</evidence>
<dbReference type="PANTHER" id="PTHR35563:SF2">
    <property type="entry name" value="BARREL METAL-DEPENDENT HYDROLASE, PUTATIVE (AFU_ORTHOLOGUE AFUA_1G16240)-RELATED"/>
    <property type="match status" value="1"/>
</dbReference>
<organism evidence="2 3">
    <name type="scientific">Ruegeria conchae</name>
    <dbReference type="NCBI Taxonomy" id="981384"/>
    <lineage>
        <taxon>Bacteria</taxon>
        <taxon>Pseudomonadati</taxon>
        <taxon>Pseudomonadota</taxon>
        <taxon>Alphaproteobacteria</taxon>
        <taxon>Rhodobacterales</taxon>
        <taxon>Roseobacteraceae</taxon>
        <taxon>Ruegeria</taxon>
    </lineage>
</organism>
<dbReference type="EMBL" id="RCCT01000002">
    <property type="protein sequence ID" value="RLK07914.1"/>
    <property type="molecule type" value="Genomic_DNA"/>
</dbReference>
<dbReference type="PANTHER" id="PTHR35563">
    <property type="entry name" value="BARREL METAL-DEPENDENT HYDROLASE, PUTATIVE (AFU_ORTHOLOGUE AFUA_1G16240)-RELATED"/>
    <property type="match status" value="1"/>
</dbReference>
<gene>
    <name evidence="2" type="ORF">CLV75_1577</name>
</gene>
<dbReference type="SUPFAM" id="SSF51556">
    <property type="entry name" value="Metallo-dependent hydrolases"/>
    <property type="match status" value="1"/>
</dbReference>
<dbReference type="InterPro" id="IPR032466">
    <property type="entry name" value="Metal_Hydrolase"/>
</dbReference>
<feature type="domain" description="Amidohydrolase-related" evidence="1">
    <location>
        <begin position="20"/>
        <end position="284"/>
    </location>
</feature>
<sequence length="289" mass="31430">MIERSFSGRTPEIMLPAGAIDTHLHVYLSGFPALPNGPGLPEGQPGLSEYRQVMGWLGIDRFVITQGNAHQTNNANLLAALNETRGEARGVAAIDGETSDAELEVLKDGGAVGTRIVDLPGGAVGLNQLEEVDARAFAAGWMIAIQFDGSDISDHVERLSKLRSRWVLDHHGKFLRGLAPNGDQVGMLKRLVDGGRCWFKFAGCYESSIEGEPHYSDVAKVSRIMAAHAPERIVWGTNFPHNSATKTSDYPNDAALLDTVLKWFPDDRARHLALVENAEELYGFQSVAT</sequence>
<dbReference type="InterPro" id="IPR006680">
    <property type="entry name" value="Amidohydro-rel"/>
</dbReference>
<dbReference type="InterPro" id="IPR052358">
    <property type="entry name" value="Aro_Compnd_Degr_Hydrolases"/>
</dbReference>
<reference evidence="2 3" key="1">
    <citation type="submission" date="2018-10" db="EMBL/GenBank/DDBJ databases">
        <title>Genomic Encyclopedia of Archaeal and Bacterial Type Strains, Phase II (KMG-II): from individual species to whole genera.</title>
        <authorList>
            <person name="Goeker M."/>
        </authorList>
    </citation>
    <scope>NUCLEOTIDE SEQUENCE [LARGE SCALE GENOMIC DNA]</scope>
    <source>
        <strain evidence="2 3">DSM 29317</strain>
    </source>
</reference>
<evidence type="ECO:0000313" key="3">
    <source>
        <dbReference type="Proteomes" id="UP000271700"/>
    </source>
</evidence>
<name>A0A497ZQ66_9RHOB</name>
<dbReference type="Gene3D" id="3.20.20.140">
    <property type="entry name" value="Metal-dependent hydrolases"/>
    <property type="match status" value="1"/>
</dbReference>
<dbReference type="STRING" id="981384.GCA_000192475_04184"/>
<keyword evidence="3" id="KW-1185">Reference proteome</keyword>
<dbReference type="GO" id="GO:0016853">
    <property type="term" value="F:isomerase activity"/>
    <property type="evidence" value="ECO:0007669"/>
    <property type="project" value="UniProtKB-KW"/>
</dbReference>
<comment type="caution">
    <text evidence="2">The sequence shown here is derived from an EMBL/GenBank/DDBJ whole genome shotgun (WGS) entry which is preliminary data.</text>
</comment>